<dbReference type="PANTHER" id="PTHR30354">
    <property type="entry name" value="GNT FAMILY GLUCONATE TRANSPORTER"/>
    <property type="match status" value="1"/>
</dbReference>
<name>A0ABU3BFG8_9FLAO</name>
<feature type="transmembrane region" description="Helical" evidence="1">
    <location>
        <begin position="259"/>
        <end position="279"/>
    </location>
</feature>
<keyword evidence="3" id="KW-1185">Reference proteome</keyword>
<dbReference type="EMBL" id="JAVRHU010000001">
    <property type="protein sequence ID" value="MDT0620888.1"/>
    <property type="molecule type" value="Genomic_DNA"/>
</dbReference>
<dbReference type="NCBIfam" id="TIGR00791">
    <property type="entry name" value="gntP"/>
    <property type="match status" value="1"/>
</dbReference>
<keyword evidence="1" id="KW-1133">Transmembrane helix</keyword>
<feature type="transmembrane region" description="Helical" evidence="1">
    <location>
        <begin position="27"/>
        <end position="46"/>
    </location>
</feature>
<dbReference type="InterPro" id="IPR003474">
    <property type="entry name" value="Glcn_transporter"/>
</dbReference>
<feature type="transmembrane region" description="Helical" evidence="1">
    <location>
        <begin position="331"/>
        <end position="349"/>
    </location>
</feature>
<feature type="transmembrane region" description="Helical" evidence="1">
    <location>
        <begin position="356"/>
        <end position="376"/>
    </location>
</feature>
<feature type="transmembrane region" description="Helical" evidence="1">
    <location>
        <begin position="58"/>
        <end position="77"/>
    </location>
</feature>
<gene>
    <name evidence="2" type="ORF">RM520_04580</name>
</gene>
<organism evidence="2 3">
    <name type="scientific">Croceitalea vernalis</name>
    <dbReference type="NCBI Taxonomy" id="3075599"/>
    <lineage>
        <taxon>Bacteria</taxon>
        <taxon>Pseudomonadati</taxon>
        <taxon>Bacteroidota</taxon>
        <taxon>Flavobacteriia</taxon>
        <taxon>Flavobacteriales</taxon>
        <taxon>Flavobacteriaceae</taxon>
        <taxon>Croceitalea</taxon>
    </lineage>
</organism>
<feature type="transmembrane region" description="Helical" evidence="1">
    <location>
        <begin position="226"/>
        <end position="247"/>
    </location>
</feature>
<sequence>MIIFLLLVSVAFIILFTVKWKIHPFLALLVAALFYALAANMPFEMILTSIEEGFGGTLGKIGLVILLGVIIGAFLENSGGAYKMAEVVLKIIGRKRIHAAMAIIGYIVSIPVFSDSGFIILNPLNKSLSKKAGLSIAGTSVALALGLLLTHVMVPPTPGPIAAAAILEADIGLVMLIGISVSALSLIIAIIYSKRIAGKTYIDPNPELSEEQITAKMIEAPSAFKSFLPILIPILLIVGKSLSTFLLDDTYADTSWFKFIGFIGSPIIALIIGVLLSFLLPKKFDVQLLSDSGWVGKALLSASSIILITGAGGIFGKILQNSGIGDHLAEMLSGVSLGIWLPFILTAAIKTAQGSSTVALITAASIMAPLMVSMGFDTEIQRAMVVIAIGAGALVVPHANDSGFWVVTQLTGMDIKTGYKLYTLGALITGLFAALMVFLITLFV</sequence>
<comment type="caution">
    <text evidence="2">The sequence shown here is derived from an EMBL/GenBank/DDBJ whole genome shotgun (WGS) entry which is preliminary data.</text>
</comment>
<dbReference type="Proteomes" id="UP001250662">
    <property type="component" value="Unassembled WGS sequence"/>
</dbReference>
<feature type="transmembrane region" description="Helical" evidence="1">
    <location>
        <begin position="421"/>
        <end position="443"/>
    </location>
</feature>
<reference evidence="2 3" key="1">
    <citation type="submission" date="2023-09" db="EMBL/GenBank/DDBJ databases">
        <authorList>
            <person name="Rey-Velasco X."/>
        </authorList>
    </citation>
    <scope>NUCLEOTIDE SEQUENCE [LARGE SCALE GENOMIC DNA]</scope>
    <source>
        <strain evidence="2 3">P007</strain>
    </source>
</reference>
<feature type="transmembrane region" description="Helical" evidence="1">
    <location>
        <begin position="382"/>
        <end position="400"/>
    </location>
</feature>
<dbReference type="Pfam" id="PF02447">
    <property type="entry name" value="GntP_permease"/>
    <property type="match status" value="1"/>
</dbReference>
<feature type="transmembrane region" description="Helical" evidence="1">
    <location>
        <begin position="299"/>
        <end position="319"/>
    </location>
</feature>
<feature type="transmembrane region" description="Helical" evidence="1">
    <location>
        <begin position="97"/>
        <end position="121"/>
    </location>
</feature>
<evidence type="ECO:0000313" key="3">
    <source>
        <dbReference type="Proteomes" id="UP001250662"/>
    </source>
</evidence>
<dbReference type="RefSeq" id="WP_311384523.1">
    <property type="nucleotide sequence ID" value="NZ_JAVRHU010000001.1"/>
</dbReference>
<feature type="transmembrane region" description="Helical" evidence="1">
    <location>
        <begin position="133"/>
        <end position="153"/>
    </location>
</feature>
<protein>
    <submittedName>
        <fullName evidence="2">GntP family permease</fullName>
    </submittedName>
</protein>
<evidence type="ECO:0000313" key="2">
    <source>
        <dbReference type="EMBL" id="MDT0620888.1"/>
    </source>
</evidence>
<proteinExistence type="predicted"/>
<keyword evidence="1" id="KW-0812">Transmembrane</keyword>
<accession>A0ABU3BFG8</accession>
<evidence type="ECO:0000256" key="1">
    <source>
        <dbReference type="SAM" id="Phobius"/>
    </source>
</evidence>
<dbReference type="PIRSF" id="PIRSF002746">
    <property type="entry name" value="Gluconate_transporter"/>
    <property type="match status" value="1"/>
</dbReference>
<feature type="transmembrane region" description="Helical" evidence="1">
    <location>
        <begin position="173"/>
        <end position="192"/>
    </location>
</feature>
<dbReference type="PANTHER" id="PTHR30354:SF11">
    <property type="entry name" value="PERMEASE"/>
    <property type="match status" value="1"/>
</dbReference>
<keyword evidence="1" id="KW-0472">Membrane</keyword>